<comment type="caution">
    <text evidence="2">The sequence shown here is derived from an EMBL/GenBank/DDBJ whole genome shotgun (WGS) entry which is preliminary data.</text>
</comment>
<keyword evidence="3" id="KW-1185">Reference proteome</keyword>
<dbReference type="OrthoDB" id="2067502at2"/>
<gene>
    <name evidence="2" type="ORF">DWV06_05280</name>
</gene>
<organism evidence="2 3">
    <name type="scientific">Anaerosacchariphilus polymeriproducens</name>
    <dbReference type="NCBI Taxonomy" id="1812858"/>
    <lineage>
        <taxon>Bacteria</taxon>
        <taxon>Bacillati</taxon>
        <taxon>Bacillota</taxon>
        <taxon>Clostridia</taxon>
        <taxon>Lachnospirales</taxon>
        <taxon>Lachnospiraceae</taxon>
        <taxon>Anaerosacchariphilus</taxon>
    </lineage>
</organism>
<reference evidence="2 3" key="1">
    <citation type="submission" date="2018-07" db="EMBL/GenBank/DDBJ databases">
        <title>Anaerosacharophilus polymeroproducens gen. nov. sp. nov., an anaerobic bacterium isolated from salt field.</title>
        <authorList>
            <person name="Kim W."/>
            <person name="Yang S.-H."/>
            <person name="Oh J."/>
            <person name="Lee J.-H."/>
            <person name="Kwon K.K."/>
        </authorList>
    </citation>
    <scope>NUCLEOTIDE SEQUENCE [LARGE SCALE GENOMIC DNA]</scope>
    <source>
        <strain evidence="2 3">MCWD5</strain>
    </source>
</reference>
<dbReference type="Proteomes" id="UP000255036">
    <property type="component" value="Unassembled WGS sequence"/>
</dbReference>
<dbReference type="AlphaFoldDB" id="A0A371AXV9"/>
<evidence type="ECO:0000313" key="3">
    <source>
        <dbReference type="Proteomes" id="UP000255036"/>
    </source>
</evidence>
<evidence type="ECO:0000313" key="2">
    <source>
        <dbReference type="EMBL" id="RDU24387.1"/>
    </source>
</evidence>
<accession>A0A371AXV9</accession>
<feature type="region of interest" description="Disordered" evidence="1">
    <location>
        <begin position="1"/>
        <end position="21"/>
    </location>
</feature>
<proteinExistence type="predicted"/>
<dbReference type="EMBL" id="QRCT01000013">
    <property type="protein sequence ID" value="RDU24387.1"/>
    <property type="molecule type" value="Genomic_DNA"/>
</dbReference>
<sequence>MDHIENNKGTPSKDTGTKNKINLDYDYNTEYGDGDIPEIDKPQTSNATPEIQITKSLNAIPEIPVEMPIRENK</sequence>
<protein>
    <submittedName>
        <fullName evidence="2">Uncharacterized protein</fullName>
    </submittedName>
</protein>
<evidence type="ECO:0000256" key="1">
    <source>
        <dbReference type="SAM" id="MobiDB-lite"/>
    </source>
</evidence>
<name>A0A371AXV9_9FIRM</name>
<dbReference type="RefSeq" id="WP_115481131.1">
    <property type="nucleotide sequence ID" value="NZ_QRCT01000013.1"/>
</dbReference>